<dbReference type="InterPro" id="IPR001304">
    <property type="entry name" value="C-type_lectin-like"/>
</dbReference>
<feature type="non-terminal residue" evidence="3">
    <location>
        <position position="1"/>
    </location>
</feature>
<dbReference type="InterPro" id="IPR016187">
    <property type="entry name" value="CTDL_fold"/>
</dbReference>
<dbReference type="Pfam" id="PF00059">
    <property type="entry name" value="Lectin_C"/>
    <property type="match status" value="1"/>
</dbReference>
<dbReference type="PANTHER" id="PTHR22803">
    <property type="entry name" value="MANNOSE, PHOSPHOLIPASE, LECTIN RECEPTOR RELATED"/>
    <property type="match status" value="1"/>
</dbReference>
<evidence type="ECO:0000313" key="3">
    <source>
        <dbReference type="EMBL" id="SBS56907.1"/>
    </source>
</evidence>
<evidence type="ECO:0000256" key="1">
    <source>
        <dbReference type="ARBA" id="ARBA00022734"/>
    </source>
</evidence>
<dbReference type="SUPFAM" id="SSF56436">
    <property type="entry name" value="C-type lectin-like"/>
    <property type="match status" value="1"/>
</dbReference>
<sequence length="236" mass="27437">PPAENKLKELTDQYFKQGWVYLHPGLYYVSSTSNTWHESRKDCLQRQADLVVINTKEEQDFTRKFNRFIWIGLFNNTKTRRWTWVDGTPLTKSYWGPEEPNNLENNSELCVESRFFNQDNSWNDIGCTNKNFWIFLELTKISPWRREFQSIGSAARNLYQSFSVTLIELLQQDAICNQLTLRDSLRICPDAKPHLPVHLTATLGPEKVGTLGHLPDLSTPEADNILQTSRSTQRVV</sequence>
<dbReference type="InterPro" id="IPR016186">
    <property type="entry name" value="C-type_lectin-like/link_sf"/>
</dbReference>
<proteinExistence type="predicted"/>
<dbReference type="AlphaFoldDB" id="A0A1A8VBE9"/>
<dbReference type="InterPro" id="IPR033989">
    <property type="entry name" value="CD209-like_CTLD"/>
</dbReference>
<gene>
    <name evidence="3" type="primary">Nfu_g_1_007115</name>
</gene>
<feature type="domain" description="C-type lectin" evidence="2">
    <location>
        <begin position="27"/>
        <end position="134"/>
    </location>
</feature>
<protein>
    <recommendedName>
        <fullName evidence="2">C-type lectin domain-containing protein</fullName>
    </recommendedName>
</protein>
<dbReference type="EMBL" id="HAEJ01016450">
    <property type="protein sequence ID" value="SBS56907.1"/>
    <property type="molecule type" value="Transcribed_RNA"/>
</dbReference>
<accession>A0A1A8VBE9</accession>
<dbReference type="GO" id="GO:0030246">
    <property type="term" value="F:carbohydrate binding"/>
    <property type="evidence" value="ECO:0007669"/>
    <property type="project" value="UniProtKB-KW"/>
</dbReference>
<keyword evidence="1" id="KW-0430">Lectin</keyword>
<dbReference type="SMART" id="SM00034">
    <property type="entry name" value="CLECT"/>
    <property type="match status" value="1"/>
</dbReference>
<organism evidence="3">
    <name type="scientific">Nothobranchius furzeri</name>
    <name type="common">Turquoise killifish</name>
    <dbReference type="NCBI Taxonomy" id="105023"/>
    <lineage>
        <taxon>Eukaryota</taxon>
        <taxon>Metazoa</taxon>
        <taxon>Chordata</taxon>
        <taxon>Craniata</taxon>
        <taxon>Vertebrata</taxon>
        <taxon>Euteleostomi</taxon>
        <taxon>Actinopterygii</taxon>
        <taxon>Neopterygii</taxon>
        <taxon>Teleostei</taxon>
        <taxon>Neoteleostei</taxon>
        <taxon>Acanthomorphata</taxon>
        <taxon>Ovalentaria</taxon>
        <taxon>Atherinomorphae</taxon>
        <taxon>Cyprinodontiformes</taxon>
        <taxon>Nothobranchiidae</taxon>
        <taxon>Nothobranchius</taxon>
    </lineage>
</organism>
<dbReference type="PROSITE" id="PS50041">
    <property type="entry name" value="C_TYPE_LECTIN_2"/>
    <property type="match status" value="1"/>
</dbReference>
<dbReference type="Gene3D" id="3.10.100.10">
    <property type="entry name" value="Mannose-Binding Protein A, subunit A"/>
    <property type="match status" value="1"/>
</dbReference>
<dbReference type="InterPro" id="IPR050111">
    <property type="entry name" value="C-type_lectin/snaclec_domain"/>
</dbReference>
<name>A0A1A8VBE9_NOTFU</name>
<reference evidence="3" key="1">
    <citation type="submission" date="2016-05" db="EMBL/GenBank/DDBJ databases">
        <authorList>
            <person name="Lavstsen T."/>
            <person name="Jespersen J.S."/>
        </authorList>
    </citation>
    <scope>NUCLEOTIDE SEQUENCE</scope>
    <source>
        <tissue evidence="3">Brain</tissue>
    </source>
</reference>
<evidence type="ECO:0000259" key="2">
    <source>
        <dbReference type="PROSITE" id="PS50041"/>
    </source>
</evidence>
<dbReference type="CDD" id="cd03590">
    <property type="entry name" value="CLECT_DC-SIGN_like"/>
    <property type="match status" value="1"/>
</dbReference>
<reference evidence="3" key="2">
    <citation type="submission" date="2016-06" db="EMBL/GenBank/DDBJ databases">
        <title>The genome of a short-lived fish provides insights into sex chromosome evolution and the genetic control of aging.</title>
        <authorList>
            <person name="Reichwald K."/>
            <person name="Felder M."/>
            <person name="Petzold A."/>
            <person name="Koch P."/>
            <person name="Groth M."/>
            <person name="Platzer M."/>
        </authorList>
    </citation>
    <scope>NUCLEOTIDE SEQUENCE</scope>
    <source>
        <tissue evidence="3">Brain</tissue>
    </source>
</reference>